<evidence type="ECO:0000313" key="7">
    <source>
        <dbReference type="Proteomes" id="UP000288227"/>
    </source>
</evidence>
<evidence type="ECO:0000256" key="2">
    <source>
        <dbReference type="ARBA" id="ARBA00022452"/>
    </source>
</evidence>
<evidence type="ECO:0000256" key="4">
    <source>
        <dbReference type="ARBA" id="ARBA00023136"/>
    </source>
</evidence>
<name>A0A401U9D9_9BACT</name>
<comment type="subcellular location">
    <subcellularLocation>
        <location evidence="1">Membrane</location>
    </subcellularLocation>
</comment>
<dbReference type="EMBL" id="BHXQ01000003">
    <property type="protein sequence ID" value="GCC51497.1"/>
    <property type="molecule type" value="Genomic_DNA"/>
</dbReference>
<dbReference type="Pfam" id="PF07244">
    <property type="entry name" value="POTRA"/>
    <property type="match status" value="1"/>
</dbReference>
<dbReference type="PANTHER" id="PTHR12815:SF18">
    <property type="entry name" value="SORTING AND ASSEMBLY MACHINERY COMPONENT 50 HOMOLOG"/>
    <property type="match status" value="1"/>
</dbReference>
<dbReference type="OrthoDB" id="9768717at2"/>
<feature type="domain" description="POTRA" evidence="5">
    <location>
        <begin position="43"/>
        <end position="119"/>
    </location>
</feature>
<dbReference type="Gene3D" id="3.10.20.310">
    <property type="entry name" value="membrane protein fhac"/>
    <property type="match status" value="1"/>
</dbReference>
<protein>
    <recommendedName>
        <fullName evidence="5">POTRA domain-containing protein</fullName>
    </recommendedName>
</protein>
<dbReference type="AlphaFoldDB" id="A0A401U9D9"/>
<dbReference type="InterPro" id="IPR039910">
    <property type="entry name" value="D15-like"/>
</dbReference>
<dbReference type="InterPro" id="IPR034746">
    <property type="entry name" value="POTRA"/>
</dbReference>
<evidence type="ECO:0000313" key="6">
    <source>
        <dbReference type="EMBL" id="GCC51497.1"/>
    </source>
</evidence>
<keyword evidence="4" id="KW-0472">Membrane</keyword>
<dbReference type="Gene3D" id="2.40.160.50">
    <property type="entry name" value="membrane protein fhac: a member of the omp85/tpsb transporter family"/>
    <property type="match status" value="1"/>
</dbReference>
<dbReference type="PROSITE" id="PS51779">
    <property type="entry name" value="POTRA"/>
    <property type="match status" value="1"/>
</dbReference>
<dbReference type="GO" id="GO:0019867">
    <property type="term" value="C:outer membrane"/>
    <property type="evidence" value="ECO:0007669"/>
    <property type="project" value="InterPro"/>
</dbReference>
<dbReference type="InterPro" id="IPR010827">
    <property type="entry name" value="BamA/TamA_POTRA"/>
</dbReference>
<evidence type="ECO:0000256" key="3">
    <source>
        <dbReference type="ARBA" id="ARBA00022692"/>
    </source>
</evidence>
<evidence type="ECO:0000256" key="1">
    <source>
        <dbReference type="ARBA" id="ARBA00004370"/>
    </source>
</evidence>
<reference evidence="6 7" key="1">
    <citation type="submission" date="2018-11" db="EMBL/GenBank/DDBJ databases">
        <title>Chryseotalea sanarue gen. nov., sp., nov., a member of the family Cytophagaceae, isolated from a brackish lake in Hamamatsu Japan.</title>
        <authorList>
            <person name="Maejima Y."/>
            <person name="Iino T."/>
            <person name="Muraguchi Y."/>
            <person name="Fukuda K."/>
            <person name="Ohkuma M."/>
            <person name="Moriuchi R."/>
            <person name="Dohra H."/>
            <person name="Kimbara K."/>
            <person name="Shintani M."/>
        </authorList>
    </citation>
    <scope>NUCLEOTIDE SEQUENCE [LARGE SCALE GENOMIC DNA]</scope>
    <source>
        <strain evidence="6 7">Ys</strain>
    </source>
</reference>
<keyword evidence="2" id="KW-1134">Transmembrane beta strand</keyword>
<proteinExistence type="predicted"/>
<keyword evidence="7" id="KW-1185">Reference proteome</keyword>
<organism evidence="6 7">
    <name type="scientific">Chryseotalea sanaruensis</name>
    <dbReference type="NCBI Taxonomy" id="2482724"/>
    <lineage>
        <taxon>Bacteria</taxon>
        <taxon>Pseudomonadati</taxon>
        <taxon>Bacteroidota</taxon>
        <taxon>Cytophagia</taxon>
        <taxon>Cytophagales</taxon>
        <taxon>Chryseotaleaceae</taxon>
        <taxon>Chryseotalea</taxon>
    </lineage>
</organism>
<comment type="caution">
    <text evidence="6">The sequence shown here is derived from an EMBL/GenBank/DDBJ whole genome shotgun (WGS) entry which is preliminary data.</text>
</comment>
<gene>
    <name evidence="6" type="ORF">SanaruYs_17220</name>
</gene>
<keyword evidence="3" id="KW-0812">Transmembrane</keyword>
<accession>A0A401U9D9</accession>
<dbReference type="Pfam" id="PF01103">
    <property type="entry name" value="Omp85"/>
    <property type="match status" value="1"/>
</dbReference>
<dbReference type="Proteomes" id="UP000288227">
    <property type="component" value="Unassembled WGS sequence"/>
</dbReference>
<evidence type="ECO:0000259" key="5">
    <source>
        <dbReference type="PROSITE" id="PS51779"/>
    </source>
</evidence>
<dbReference type="PANTHER" id="PTHR12815">
    <property type="entry name" value="SORTING AND ASSEMBLY MACHINERY SAMM50 PROTEIN FAMILY MEMBER"/>
    <property type="match status" value="1"/>
</dbReference>
<dbReference type="InterPro" id="IPR000184">
    <property type="entry name" value="Bac_surfAg_D15"/>
</dbReference>
<sequence>MWALRISFIICVCMQCITDAQGAFDSTRQKNKNRLAVDTSNILTINRILIVGNKITRDFIIERELTLKTGDTVSTQALTLIIEKDKSKLLNTRLFNTVNMRPLDYGNGYADLFIEVSERWYTFPVPIVELADRNFNEWWQNYNHDFRRLNYGLKLYQYNFRGRNETMLLTAKFGFTKVFKLSYRMPYLDKKRKQGLILDLNYDERKNLAFQTLGNILEFARTENNLRTTRGASLTYTYRNSFYHFHGFSIEYTKNTVSDSLISLNPEYLGNNALRSQQFTTLGYQYIYENRDFVSYPLKGSFLSAALRYQGVFAKDDINRSDMNITYARYLSLGKNYYLSNYSSAYLSMQDQLPYANYSALGYNRQFVRGYEVYLIEGPQFAFNKTTFKKQIFSHVFSLGGRLEQFQEVPLTIYAKTYADFGYVWNYPGYVNGRLLTDKLINGVGFGLDFVSSHDATMRLEYSFNGEGEQGFFFHLKKEF</sequence>